<dbReference type="GO" id="GO:0004553">
    <property type="term" value="F:hydrolase activity, hydrolyzing O-glycosyl compounds"/>
    <property type="evidence" value="ECO:0007669"/>
    <property type="project" value="InterPro"/>
</dbReference>
<reference evidence="2 3" key="1">
    <citation type="submission" date="2020-02" db="EMBL/GenBank/DDBJ databases">
        <title>Paenibacillus sp. nov., isolated from rhizosphere soil of tomato.</title>
        <authorList>
            <person name="Weon H.-Y."/>
            <person name="Lee S.A."/>
        </authorList>
    </citation>
    <scope>NUCLEOTIDE SEQUENCE [LARGE SCALE GENOMIC DNA]</scope>
    <source>
        <strain evidence="2 3">14171R-81</strain>
    </source>
</reference>
<dbReference type="SUPFAM" id="SSF49344">
    <property type="entry name" value="CBD9-like"/>
    <property type="match status" value="1"/>
</dbReference>
<evidence type="ECO:0000313" key="2">
    <source>
        <dbReference type="EMBL" id="QHW35181.1"/>
    </source>
</evidence>
<dbReference type="Gene3D" id="2.60.40.1190">
    <property type="match status" value="1"/>
</dbReference>
<name>A0A6C0P9Y9_9BACL</name>
<dbReference type="CDD" id="cd09620">
    <property type="entry name" value="CBM9_like_3"/>
    <property type="match status" value="1"/>
</dbReference>
<dbReference type="Proteomes" id="UP000479114">
    <property type="component" value="Chromosome"/>
</dbReference>
<dbReference type="GO" id="GO:0030246">
    <property type="term" value="F:carbohydrate binding"/>
    <property type="evidence" value="ECO:0007669"/>
    <property type="project" value="InterPro"/>
</dbReference>
<protein>
    <recommendedName>
        <fullName evidence="1">Carbohydrate-binding domain-containing protein</fullName>
    </recommendedName>
</protein>
<evidence type="ECO:0000259" key="1">
    <source>
        <dbReference type="Pfam" id="PF06452"/>
    </source>
</evidence>
<feature type="domain" description="Carbohydrate-binding" evidence="1">
    <location>
        <begin position="25"/>
        <end position="204"/>
    </location>
</feature>
<dbReference type="GO" id="GO:0016052">
    <property type="term" value="P:carbohydrate catabolic process"/>
    <property type="evidence" value="ECO:0007669"/>
    <property type="project" value="InterPro"/>
</dbReference>
<dbReference type="Pfam" id="PF06452">
    <property type="entry name" value="CBM9_1"/>
    <property type="match status" value="1"/>
</dbReference>
<accession>A0A6C0P9Y9</accession>
<dbReference type="InterPro" id="IPR010502">
    <property type="entry name" value="Carb-bd_dom_fam9"/>
</dbReference>
<dbReference type="AlphaFoldDB" id="A0A6C0P9Y9"/>
<sequence length="206" mass="23482">MTLPAASATYRCRFVEPLPDGSVPWSELEAIGLTEVVTGARPALATSVRACWTDADLRFRFECEDDHVAARMTGHDDPLYEEDVVEIFLDETGDGMEYYELEVSPLNVVFDALVRNDLQGSIEADLDWHPAGMTTSVTEAEGGRVYEVRIPMLNFKRMPVEGTVWRWNAYRIDEDRQGVRHYWAWRPTGAVNYHRPQYFGALSFVK</sequence>
<dbReference type="EMBL" id="CP048286">
    <property type="protein sequence ID" value="QHW35181.1"/>
    <property type="molecule type" value="Genomic_DNA"/>
</dbReference>
<keyword evidence="3" id="KW-1185">Reference proteome</keyword>
<organism evidence="2 3">
    <name type="scientific">Paenibacillus rhizovicinus</name>
    <dbReference type="NCBI Taxonomy" id="2704463"/>
    <lineage>
        <taxon>Bacteria</taxon>
        <taxon>Bacillati</taxon>
        <taxon>Bacillota</taxon>
        <taxon>Bacilli</taxon>
        <taxon>Bacillales</taxon>
        <taxon>Paenibacillaceae</taxon>
        <taxon>Paenibacillus</taxon>
    </lineage>
</organism>
<evidence type="ECO:0000313" key="3">
    <source>
        <dbReference type="Proteomes" id="UP000479114"/>
    </source>
</evidence>
<proteinExistence type="predicted"/>
<dbReference type="KEGG" id="prz:GZH47_19505"/>
<gene>
    <name evidence="2" type="ORF">GZH47_19505</name>
</gene>